<comment type="similarity">
    <text evidence="2 11 13">Belongs to the FKBP-type PPIase family. Tig subfamily.</text>
</comment>
<comment type="subcellular location">
    <subcellularLocation>
        <location evidence="11">Cytoplasm</location>
    </subcellularLocation>
    <text evidence="11">About half TF is bound to the ribosome near the polypeptide exit tunnel while the other half is free in the cytoplasm.</text>
</comment>
<feature type="region of interest" description="Disordered" evidence="14">
    <location>
        <begin position="433"/>
        <end position="481"/>
    </location>
</feature>
<evidence type="ECO:0000256" key="6">
    <source>
        <dbReference type="ARBA" id="ARBA00023110"/>
    </source>
</evidence>
<feature type="compositionally biased region" description="Basic residues" evidence="14">
    <location>
        <begin position="462"/>
        <end position="472"/>
    </location>
</feature>
<dbReference type="InterPro" id="IPR037041">
    <property type="entry name" value="Trigger_fac_C_sf"/>
</dbReference>
<dbReference type="OrthoDB" id="9767721at2"/>
<dbReference type="Gene3D" id="3.10.50.40">
    <property type="match status" value="1"/>
</dbReference>
<organism evidence="16 17">
    <name type="scientific">Austwickia chelonae NBRC 105200</name>
    <dbReference type="NCBI Taxonomy" id="1184607"/>
    <lineage>
        <taxon>Bacteria</taxon>
        <taxon>Bacillati</taxon>
        <taxon>Actinomycetota</taxon>
        <taxon>Actinomycetes</taxon>
        <taxon>Micrococcales</taxon>
        <taxon>Dermatophilaceae</taxon>
        <taxon>Austwickia</taxon>
    </lineage>
</organism>
<dbReference type="SUPFAM" id="SSF102735">
    <property type="entry name" value="Trigger factor ribosome-binding domain"/>
    <property type="match status" value="1"/>
</dbReference>
<evidence type="ECO:0000313" key="16">
    <source>
        <dbReference type="EMBL" id="GAB77386.1"/>
    </source>
</evidence>
<proteinExistence type="inferred from homology"/>
<evidence type="ECO:0000256" key="4">
    <source>
        <dbReference type="ARBA" id="ARBA00016902"/>
    </source>
</evidence>
<dbReference type="GO" id="GO:0003755">
    <property type="term" value="F:peptidyl-prolyl cis-trans isomerase activity"/>
    <property type="evidence" value="ECO:0007669"/>
    <property type="project" value="UniProtKB-UniRule"/>
</dbReference>
<evidence type="ECO:0000256" key="9">
    <source>
        <dbReference type="ARBA" id="ARBA00023306"/>
    </source>
</evidence>
<keyword evidence="11" id="KW-0963">Cytoplasm</keyword>
<dbReference type="Proteomes" id="UP000008495">
    <property type="component" value="Unassembled WGS sequence"/>
</dbReference>
<keyword evidence="7 11" id="KW-0143">Chaperone</keyword>
<comment type="function">
    <text evidence="11">Involved in protein export. Acts as a chaperone by maintaining the newly synthesized protein in an open conformation. Functions as a peptidyl-prolyl cis-trans isomerase.</text>
</comment>
<dbReference type="GO" id="GO:0043335">
    <property type="term" value="P:protein unfolding"/>
    <property type="evidence" value="ECO:0007669"/>
    <property type="project" value="TreeGrafter"/>
</dbReference>
<dbReference type="Pfam" id="PF05697">
    <property type="entry name" value="Trigger_N"/>
    <property type="match status" value="1"/>
</dbReference>
<dbReference type="eggNOG" id="COG0544">
    <property type="taxonomic scope" value="Bacteria"/>
</dbReference>
<evidence type="ECO:0000259" key="15">
    <source>
        <dbReference type="PROSITE" id="PS50059"/>
    </source>
</evidence>
<dbReference type="STRING" id="100225.SAMN05421595_1215"/>
<evidence type="ECO:0000256" key="13">
    <source>
        <dbReference type="RuleBase" id="RU003914"/>
    </source>
</evidence>
<evidence type="ECO:0000256" key="12">
    <source>
        <dbReference type="PROSITE-ProRule" id="PRU00277"/>
    </source>
</evidence>
<evidence type="ECO:0000256" key="14">
    <source>
        <dbReference type="SAM" id="MobiDB-lite"/>
    </source>
</evidence>
<dbReference type="NCBIfam" id="TIGR00115">
    <property type="entry name" value="tig"/>
    <property type="match status" value="1"/>
</dbReference>
<dbReference type="HAMAP" id="MF_00303">
    <property type="entry name" value="Trigger_factor_Tig"/>
    <property type="match status" value="1"/>
</dbReference>
<keyword evidence="17" id="KW-1185">Reference proteome</keyword>
<dbReference type="InterPro" id="IPR008881">
    <property type="entry name" value="Trigger_fac_ribosome-bd_bac"/>
</dbReference>
<dbReference type="InterPro" id="IPR036611">
    <property type="entry name" value="Trigger_fac_ribosome-bd_sf"/>
</dbReference>
<accession>K6ULM8</accession>
<comment type="domain">
    <text evidence="11">Consists of 3 domains; the N-terminus binds the ribosome, the middle domain has PPIase activity, while the C-terminus has intrinsic chaperone activity on its own.</text>
</comment>
<dbReference type="GO" id="GO:0051083">
    <property type="term" value="P:'de novo' cotranslational protein folding"/>
    <property type="evidence" value="ECO:0007669"/>
    <property type="project" value="TreeGrafter"/>
</dbReference>
<dbReference type="GO" id="GO:0043022">
    <property type="term" value="F:ribosome binding"/>
    <property type="evidence" value="ECO:0007669"/>
    <property type="project" value="TreeGrafter"/>
</dbReference>
<dbReference type="InterPro" id="IPR046357">
    <property type="entry name" value="PPIase_dom_sf"/>
</dbReference>
<dbReference type="Pfam" id="PF00254">
    <property type="entry name" value="FKBP_C"/>
    <property type="match status" value="1"/>
</dbReference>
<feature type="compositionally biased region" description="Basic and acidic residues" evidence="14">
    <location>
        <begin position="436"/>
        <end position="461"/>
    </location>
</feature>
<keyword evidence="6 11" id="KW-0697">Rotamase</keyword>
<dbReference type="SUPFAM" id="SSF109998">
    <property type="entry name" value="Triger factor/SurA peptide-binding domain-like"/>
    <property type="match status" value="1"/>
</dbReference>
<dbReference type="PIRSF" id="PIRSF003095">
    <property type="entry name" value="Trigger_factor"/>
    <property type="match status" value="1"/>
</dbReference>
<evidence type="ECO:0000256" key="11">
    <source>
        <dbReference type="HAMAP-Rule" id="MF_00303"/>
    </source>
</evidence>
<dbReference type="RefSeq" id="WP_006502138.1">
    <property type="nucleotide sequence ID" value="NZ_BAGZ01000005.1"/>
</dbReference>
<keyword evidence="5 11" id="KW-0132">Cell division</keyword>
<protein>
    <recommendedName>
        <fullName evidence="4 11">Trigger factor</fullName>
        <shortName evidence="11">TF</shortName>
        <ecNumber evidence="3 11">5.2.1.8</ecNumber>
    </recommendedName>
    <alternativeName>
        <fullName evidence="10 11">PPIase</fullName>
    </alternativeName>
</protein>
<dbReference type="InterPro" id="IPR005215">
    <property type="entry name" value="Trig_fac"/>
</dbReference>
<comment type="catalytic activity">
    <reaction evidence="1 11 12">
        <text>[protein]-peptidylproline (omega=180) = [protein]-peptidylproline (omega=0)</text>
        <dbReference type="Rhea" id="RHEA:16237"/>
        <dbReference type="Rhea" id="RHEA-COMP:10747"/>
        <dbReference type="Rhea" id="RHEA-COMP:10748"/>
        <dbReference type="ChEBI" id="CHEBI:83833"/>
        <dbReference type="ChEBI" id="CHEBI:83834"/>
        <dbReference type="EC" id="5.2.1.8"/>
    </reaction>
</comment>
<name>K6ULM8_9MICO</name>
<evidence type="ECO:0000256" key="8">
    <source>
        <dbReference type="ARBA" id="ARBA00023235"/>
    </source>
</evidence>
<dbReference type="GO" id="GO:0051301">
    <property type="term" value="P:cell division"/>
    <property type="evidence" value="ECO:0007669"/>
    <property type="project" value="UniProtKB-KW"/>
</dbReference>
<dbReference type="AlphaFoldDB" id="K6ULM8"/>
<dbReference type="PANTHER" id="PTHR30560:SF3">
    <property type="entry name" value="TRIGGER FACTOR-LIKE PROTEIN TIG, CHLOROPLASTIC"/>
    <property type="match status" value="1"/>
</dbReference>
<evidence type="ECO:0000256" key="5">
    <source>
        <dbReference type="ARBA" id="ARBA00022618"/>
    </source>
</evidence>
<dbReference type="EC" id="5.2.1.8" evidence="3 11"/>
<evidence type="ECO:0000256" key="2">
    <source>
        <dbReference type="ARBA" id="ARBA00005464"/>
    </source>
</evidence>
<evidence type="ECO:0000313" key="17">
    <source>
        <dbReference type="Proteomes" id="UP000008495"/>
    </source>
</evidence>
<dbReference type="InterPro" id="IPR001179">
    <property type="entry name" value="PPIase_FKBP_dom"/>
</dbReference>
<keyword evidence="9 11" id="KW-0131">Cell cycle</keyword>
<dbReference type="GO" id="GO:0005737">
    <property type="term" value="C:cytoplasm"/>
    <property type="evidence" value="ECO:0007669"/>
    <property type="project" value="UniProtKB-SubCell"/>
</dbReference>
<comment type="caution">
    <text evidence="16">The sequence shown here is derived from an EMBL/GenBank/DDBJ whole genome shotgun (WGS) entry which is preliminary data.</text>
</comment>
<dbReference type="PROSITE" id="PS50059">
    <property type="entry name" value="FKBP_PPIASE"/>
    <property type="match status" value="1"/>
</dbReference>
<dbReference type="Gene3D" id="1.10.3120.10">
    <property type="entry name" value="Trigger factor, C-terminal domain"/>
    <property type="match status" value="1"/>
</dbReference>
<dbReference type="Pfam" id="PF05698">
    <property type="entry name" value="Trigger_C"/>
    <property type="match status" value="1"/>
</dbReference>
<evidence type="ECO:0000256" key="1">
    <source>
        <dbReference type="ARBA" id="ARBA00000971"/>
    </source>
</evidence>
<evidence type="ECO:0000256" key="10">
    <source>
        <dbReference type="ARBA" id="ARBA00029986"/>
    </source>
</evidence>
<dbReference type="InterPro" id="IPR027304">
    <property type="entry name" value="Trigger_fact/SurA_dom_sf"/>
</dbReference>
<evidence type="ECO:0000256" key="7">
    <source>
        <dbReference type="ARBA" id="ARBA00023186"/>
    </source>
</evidence>
<keyword evidence="8 11" id="KW-0413">Isomerase</keyword>
<evidence type="ECO:0000256" key="3">
    <source>
        <dbReference type="ARBA" id="ARBA00013194"/>
    </source>
</evidence>
<dbReference type="InterPro" id="IPR008880">
    <property type="entry name" value="Trigger_fac_C"/>
</dbReference>
<reference evidence="16 17" key="1">
    <citation type="submission" date="2012-08" db="EMBL/GenBank/DDBJ databases">
        <title>Whole genome shotgun sequence of Austwickia chelonae NBRC 105200.</title>
        <authorList>
            <person name="Yoshida I."/>
            <person name="Hosoyama A."/>
            <person name="Tsuchikane K."/>
            <person name="Katsumata H."/>
            <person name="Ando Y."/>
            <person name="Ohji S."/>
            <person name="Hamada M."/>
            <person name="Tamura T."/>
            <person name="Yamazoe A."/>
            <person name="Yamazaki S."/>
            <person name="Fujita N."/>
        </authorList>
    </citation>
    <scope>NUCLEOTIDE SEQUENCE [LARGE SCALE GENOMIC DNA]</scope>
    <source>
        <strain evidence="16 17">NBRC 105200</strain>
    </source>
</reference>
<dbReference type="GO" id="GO:0044183">
    <property type="term" value="F:protein folding chaperone"/>
    <property type="evidence" value="ECO:0007669"/>
    <property type="project" value="TreeGrafter"/>
</dbReference>
<dbReference type="PANTHER" id="PTHR30560">
    <property type="entry name" value="TRIGGER FACTOR CHAPERONE AND PEPTIDYL-PROLYL CIS/TRANS ISOMERASE"/>
    <property type="match status" value="1"/>
</dbReference>
<dbReference type="EMBL" id="BAGZ01000005">
    <property type="protein sequence ID" value="GAB77386.1"/>
    <property type="molecule type" value="Genomic_DNA"/>
</dbReference>
<gene>
    <name evidence="11 16" type="primary">tig</name>
    <name evidence="16" type="ORF">AUCHE_05_02950</name>
</gene>
<dbReference type="SUPFAM" id="SSF54534">
    <property type="entry name" value="FKBP-like"/>
    <property type="match status" value="1"/>
</dbReference>
<dbReference type="GO" id="GO:0015031">
    <property type="term" value="P:protein transport"/>
    <property type="evidence" value="ECO:0007669"/>
    <property type="project" value="UniProtKB-UniRule"/>
</dbReference>
<sequence>MKSAVETLNPTRVKLTIEVPYEELKPSLDAALKAIASQIHVPGFRPGKVPTRLVEQRVGKGAVLQEAVNDSLPQFYGQAVEEAELRPLGQPEVDIVELPVDEGDQFVFTAEVDVRPQIELPVYEELKVEVAALDDASIEKDAEERMTALRQRFGALNVVDRAAQDGDFVTIDLTATIDGEEIDSVKGISYEIGSGNLLEGMDAALIGMKVDETNTFTAPLAGGEHEGEDSEITVTLGSVKERELPELDDDFAQEASEFDTLEELRTDIAKQARQAKLFAQGVEARDKVLDLLLETITVEVPESLVEAEVQGHLQNHDGDVDDEHRAEVREGALKALRAQLLLDAIAEAEKIQVEQQELIEYLVMTAQQYGMEPAQFAQAMEQNNQVPAVVAEVARRKGLAAILETVQVVDTNGDSVDLGAVIETDDIDVEEAEAEAAAHVEAEKAETKEEKPAEESAEKQIKKAAKKKAPAKKKAESGEDA</sequence>
<dbReference type="Gene3D" id="3.30.70.1050">
    <property type="entry name" value="Trigger factor ribosome-binding domain"/>
    <property type="match status" value="1"/>
</dbReference>
<feature type="domain" description="PPIase FKBP-type" evidence="15">
    <location>
        <begin position="166"/>
        <end position="219"/>
    </location>
</feature>